<keyword evidence="3" id="KW-1185">Reference proteome</keyword>
<sequence length="167" mass="17310">MKKSEIFLELLVGVTAFGALVAGGALFAFSAFVMPALRSVDAHTAITSMQAFNVEAPRSALMLPLVGSALTAIAAGIWASISRPDGWVLAVVGCVGVLASFAVTAIYHVPRNDAFASVRATDAGAWSSYEAGWTIWNHVRVGLYLFSGIVLAVAAVLPATNAVDTAQ</sequence>
<feature type="transmembrane region" description="Helical" evidence="1">
    <location>
        <begin position="6"/>
        <end position="29"/>
    </location>
</feature>
<organism evidence="2 3">
    <name type="scientific">Rhodococcus globerulus</name>
    <dbReference type="NCBI Taxonomy" id="33008"/>
    <lineage>
        <taxon>Bacteria</taxon>
        <taxon>Bacillati</taxon>
        <taxon>Actinomycetota</taxon>
        <taxon>Actinomycetes</taxon>
        <taxon>Mycobacteriales</taxon>
        <taxon>Nocardiaceae</taxon>
        <taxon>Rhodococcus</taxon>
    </lineage>
</organism>
<accession>A0ABU4BX49</accession>
<feature type="transmembrane region" description="Helical" evidence="1">
    <location>
        <begin position="141"/>
        <end position="160"/>
    </location>
</feature>
<feature type="transmembrane region" description="Helical" evidence="1">
    <location>
        <begin position="87"/>
        <end position="109"/>
    </location>
</feature>
<evidence type="ECO:0000256" key="1">
    <source>
        <dbReference type="SAM" id="Phobius"/>
    </source>
</evidence>
<keyword evidence="1" id="KW-0472">Membrane</keyword>
<comment type="caution">
    <text evidence="2">The sequence shown here is derived from an EMBL/GenBank/DDBJ whole genome shotgun (WGS) entry which is preliminary data.</text>
</comment>
<name>A0ABU4BX49_RHOGO</name>
<reference evidence="2 3" key="1">
    <citation type="submission" date="2023-10" db="EMBL/GenBank/DDBJ databases">
        <title>Development of a sustainable strategy for remediation of hydrocarbon-contaminated territories based on the waste exchange concept.</title>
        <authorList>
            <person name="Krivoruchko A."/>
        </authorList>
    </citation>
    <scope>NUCLEOTIDE SEQUENCE [LARGE SCALE GENOMIC DNA]</scope>
    <source>
        <strain evidence="2 3">IEGM 1203</strain>
    </source>
</reference>
<keyword evidence="1" id="KW-0812">Transmembrane</keyword>
<evidence type="ECO:0000313" key="3">
    <source>
        <dbReference type="Proteomes" id="UP001185927"/>
    </source>
</evidence>
<dbReference type="EMBL" id="JAWLKB010000007">
    <property type="protein sequence ID" value="MDV6268601.1"/>
    <property type="molecule type" value="Genomic_DNA"/>
</dbReference>
<evidence type="ECO:0000313" key="2">
    <source>
        <dbReference type="EMBL" id="MDV6268601.1"/>
    </source>
</evidence>
<gene>
    <name evidence="2" type="ORF">R3Q16_18470</name>
</gene>
<dbReference type="Pfam" id="PF08592">
    <property type="entry name" value="Anthrone_oxy"/>
    <property type="match status" value="1"/>
</dbReference>
<proteinExistence type="predicted"/>
<protein>
    <submittedName>
        <fullName evidence="2">Anthrone oxygenase family protein</fullName>
    </submittedName>
</protein>
<feature type="transmembrane region" description="Helical" evidence="1">
    <location>
        <begin position="60"/>
        <end position="81"/>
    </location>
</feature>
<dbReference type="InterPro" id="IPR013901">
    <property type="entry name" value="Anthrone_oxy"/>
</dbReference>
<keyword evidence="1" id="KW-1133">Transmembrane helix</keyword>
<dbReference type="Proteomes" id="UP001185927">
    <property type="component" value="Unassembled WGS sequence"/>
</dbReference>
<dbReference type="RefSeq" id="WP_317542791.1">
    <property type="nucleotide sequence ID" value="NZ_JAWLKB010000007.1"/>
</dbReference>